<dbReference type="InterPro" id="IPR020103">
    <property type="entry name" value="PsdUridine_synth_cat_dom_sf"/>
</dbReference>
<dbReference type="InterPro" id="IPR050343">
    <property type="entry name" value="RsuA_PseudoU_synthase"/>
</dbReference>
<comment type="caution">
    <text evidence="7">The sequence shown here is derived from an EMBL/GenBank/DDBJ whole genome shotgun (WGS) entry which is preliminary data.</text>
</comment>
<dbReference type="SUPFAM" id="SSF55120">
    <property type="entry name" value="Pseudouridine synthase"/>
    <property type="match status" value="1"/>
</dbReference>
<proteinExistence type="inferred from homology"/>
<evidence type="ECO:0000256" key="3">
    <source>
        <dbReference type="ARBA" id="ARBA00023235"/>
    </source>
</evidence>
<sequence>MSERIQKVLSQLGVASRRHAEQMIQEGRVLVNDQLAHLGQKIHPDNDQITVDGEVVHSSKRPEHICLLMNKPAGVVCTCDDPQGRRTVLDLLQEHLRQRQGIHPVGRLDVDSTGALLLTNDGNLTFHLTHPRHHIPKTYQVWVEGSPSEKVLEQWRQGVMLDDRLTLPANISVLQRHRTKTLLEIVLREGRNRQIRRVAEQLGHPVLRLHRTAIGSIQLQPQGQPGLPSGSYRVLSNFEICFLNSQIDLTSNIEPESEECSV</sequence>
<evidence type="ECO:0000259" key="6">
    <source>
        <dbReference type="SMART" id="SM00363"/>
    </source>
</evidence>
<dbReference type="InterPro" id="IPR020094">
    <property type="entry name" value="TruA/RsuA/RluB/E/F_N"/>
</dbReference>
<dbReference type="NCBIfam" id="TIGR00093">
    <property type="entry name" value="pseudouridine synthase"/>
    <property type="match status" value="1"/>
</dbReference>
<dbReference type="FunFam" id="3.10.290.10:FF:000003">
    <property type="entry name" value="Pseudouridine synthase"/>
    <property type="match status" value="1"/>
</dbReference>
<dbReference type="PROSITE" id="PS50889">
    <property type="entry name" value="S4"/>
    <property type="match status" value="1"/>
</dbReference>
<organism evidence="7">
    <name type="scientific">Oscillatoriales cyanobacterium SpSt-402</name>
    <dbReference type="NCBI Taxonomy" id="2282168"/>
    <lineage>
        <taxon>Bacteria</taxon>
        <taxon>Bacillati</taxon>
        <taxon>Cyanobacteriota</taxon>
        <taxon>Cyanophyceae</taxon>
        <taxon>Oscillatoriophycideae</taxon>
        <taxon>Oscillatoriales</taxon>
    </lineage>
</organism>
<dbReference type="InterPro" id="IPR036986">
    <property type="entry name" value="S4_RNA-bd_sf"/>
</dbReference>
<dbReference type="GO" id="GO:0003723">
    <property type="term" value="F:RNA binding"/>
    <property type="evidence" value="ECO:0007669"/>
    <property type="project" value="UniProtKB-KW"/>
</dbReference>
<dbReference type="InterPro" id="IPR042092">
    <property type="entry name" value="PsdUridine_s_RsuA/RluB/E/F_cat"/>
</dbReference>
<dbReference type="Gene3D" id="3.30.70.1560">
    <property type="entry name" value="Alpha-L RNA-binding motif"/>
    <property type="match status" value="1"/>
</dbReference>
<keyword evidence="2 4" id="KW-0694">RNA-binding</keyword>
<evidence type="ECO:0000256" key="4">
    <source>
        <dbReference type="PROSITE-ProRule" id="PRU00182"/>
    </source>
</evidence>
<gene>
    <name evidence="7" type="ORF">ENR47_14415</name>
</gene>
<dbReference type="Pfam" id="PF01479">
    <property type="entry name" value="S4"/>
    <property type="match status" value="1"/>
</dbReference>
<dbReference type="SMART" id="SM00363">
    <property type="entry name" value="S4"/>
    <property type="match status" value="1"/>
</dbReference>
<dbReference type="GO" id="GO:0120159">
    <property type="term" value="F:rRNA pseudouridine synthase activity"/>
    <property type="evidence" value="ECO:0007669"/>
    <property type="project" value="UniProtKB-ARBA"/>
</dbReference>
<comment type="similarity">
    <text evidence="1 5">Belongs to the pseudouridine synthase RsuA family.</text>
</comment>
<evidence type="ECO:0000256" key="2">
    <source>
        <dbReference type="ARBA" id="ARBA00022884"/>
    </source>
</evidence>
<evidence type="ECO:0000256" key="5">
    <source>
        <dbReference type="RuleBase" id="RU003887"/>
    </source>
</evidence>
<dbReference type="CDD" id="cd00165">
    <property type="entry name" value="S4"/>
    <property type="match status" value="1"/>
</dbReference>
<dbReference type="EC" id="5.4.99.-" evidence="5"/>
<accession>A0A832H5S5</accession>
<name>A0A832H5S5_9CYAN</name>
<dbReference type="AlphaFoldDB" id="A0A832H5S5"/>
<evidence type="ECO:0000313" key="7">
    <source>
        <dbReference type="EMBL" id="HGW95452.1"/>
    </source>
</evidence>
<dbReference type="InterPro" id="IPR002942">
    <property type="entry name" value="S4_RNA-bd"/>
</dbReference>
<dbReference type="InterPro" id="IPR006145">
    <property type="entry name" value="PsdUridine_synth_RsuA/RluA"/>
</dbReference>
<dbReference type="PROSITE" id="PS01149">
    <property type="entry name" value="PSI_RSU"/>
    <property type="match status" value="1"/>
</dbReference>
<dbReference type="CDD" id="cd02870">
    <property type="entry name" value="PseudoU_synth_RsuA_like"/>
    <property type="match status" value="1"/>
</dbReference>
<evidence type="ECO:0000256" key="1">
    <source>
        <dbReference type="ARBA" id="ARBA00008348"/>
    </source>
</evidence>
<dbReference type="Gene3D" id="3.10.290.10">
    <property type="entry name" value="RNA-binding S4 domain"/>
    <property type="match status" value="1"/>
</dbReference>
<dbReference type="SUPFAM" id="SSF55174">
    <property type="entry name" value="Alpha-L RNA-binding motif"/>
    <property type="match status" value="1"/>
</dbReference>
<dbReference type="Pfam" id="PF00849">
    <property type="entry name" value="PseudoU_synth_2"/>
    <property type="match status" value="1"/>
</dbReference>
<dbReference type="GO" id="GO:0005829">
    <property type="term" value="C:cytosol"/>
    <property type="evidence" value="ECO:0007669"/>
    <property type="project" value="UniProtKB-ARBA"/>
</dbReference>
<feature type="domain" description="RNA-binding S4" evidence="6">
    <location>
        <begin position="3"/>
        <end position="64"/>
    </location>
</feature>
<dbReference type="FunFam" id="3.30.70.1560:FF:000001">
    <property type="entry name" value="Pseudouridine synthase"/>
    <property type="match status" value="1"/>
</dbReference>
<dbReference type="GO" id="GO:0000455">
    <property type="term" value="P:enzyme-directed rRNA pseudouridine synthesis"/>
    <property type="evidence" value="ECO:0007669"/>
    <property type="project" value="UniProtKB-ARBA"/>
</dbReference>
<reference evidence="7" key="1">
    <citation type="journal article" date="2020" name="mSystems">
        <title>Genome- and Community-Level Interaction Insights into Carbon Utilization and Element Cycling Functions of Hydrothermarchaeota in Hydrothermal Sediment.</title>
        <authorList>
            <person name="Zhou Z."/>
            <person name="Liu Y."/>
            <person name="Xu W."/>
            <person name="Pan J."/>
            <person name="Luo Z.H."/>
            <person name="Li M."/>
        </authorList>
    </citation>
    <scope>NUCLEOTIDE SEQUENCE [LARGE SCALE GENOMIC DNA]</scope>
    <source>
        <strain evidence="7">SpSt-402</strain>
    </source>
</reference>
<dbReference type="Gene3D" id="3.30.70.580">
    <property type="entry name" value="Pseudouridine synthase I, catalytic domain, N-terminal subdomain"/>
    <property type="match status" value="1"/>
</dbReference>
<dbReference type="PANTHER" id="PTHR47683">
    <property type="entry name" value="PSEUDOURIDINE SYNTHASE FAMILY PROTEIN-RELATED"/>
    <property type="match status" value="1"/>
</dbReference>
<dbReference type="PANTHER" id="PTHR47683:SF2">
    <property type="entry name" value="RNA-BINDING S4 DOMAIN-CONTAINING PROTEIN"/>
    <property type="match status" value="1"/>
</dbReference>
<keyword evidence="3 5" id="KW-0413">Isomerase</keyword>
<dbReference type="InterPro" id="IPR000748">
    <property type="entry name" value="PsdUridine_synth_RsuA/RluB/E/F"/>
</dbReference>
<dbReference type="EMBL" id="DSRD01000892">
    <property type="protein sequence ID" value="HGW95452.1"/>
    <property type="molecule type" value="Genomic_DNA"/>
</dbReference>
<dbReference type="InterPro" id="IPR018496">
    <property type="entry name" value="PsdUridine_synth_RsuA/RluB_CS"/>
</dbReference>
<protein>
    <recommendedName>
        <fullName evidence="5">Pseudouridine synthase</fullName>
        <ecNumber evidence="5">5.4.99.-</ecNumber>
    </recommendedName>
</protein>